<accession>A0A9Q1G2F1</accession>
<feature type="region of interest" description="Disordered" evidence="1">
    <location>
        <begin position="23"/>
        <end position="55"/>
    </location>
</feature>
<keyword evidence="3" id="KW-1185">Reference proteome</keyword>
<dbReference type="Proteomes" id="UP001152622">
    <property type="component" value="Chromosome 2"/>
</dbReference>
<feature type="compositionally biased region" description="Basic and acidic residues" evidence="1">
    <location>
        <begin position="174"/>
        <end position="196"/>
    </location>
</feature>
<protein>
    <submittedName>
        <fullName evidence="2">Uncharacterized protein</fullName>
    </submittedName>
</protein>
<organism evidence="2 3">
    <name type="scientific">Synaphobranchus kaupii</name>
    <name type="common">Kaup's arrowtooth eel</name>
    <dbReference type="NCBI Taxonomy" id="118154"/>
    <lineage>
        <taxon>Eukaryota</taxon>
        <taxon>Metazoa</taxon>
        <taxon>Chordata</taxon>
        <taxon>Craniata</taxon>
        <taxon>Vertebrata</taxon>
        <taxon>Euteleostomi</taxon>
        <taxon>Actinopterygii</taxon>
        <taxon>Neopterygii</taxon>
        <taxon>Teleostei</taxon>
        <taxon>Anguilliformes</taxon>
        <taxon>Synaphobranchidae</taxon>
        <taxon>Synaphobranchus</taxon>
    </lineage>
</organism>
<comment type="caution">
    <text evidence="2">The sequence shown here is derived from an EMBL/GenBank/DDBJ whole genome shotgun (WGS) entry which is preliminary data.</text>
</comment>
<proteinExistence type="predicted"/>
<dbReference type="AlphaFoldDB" id="A0A9Q1G2F1"/>
<evidence type="ECO:0000313" key="2">
    <source>
        <dbReference type="EMBL" id="KAJ8374197.1"/>
    </source>
</evidence>
<feature type="region of interest" description="Disordered" evidence="1">
    <location>
        <begin position="173"/>
        <end position="196"/>
    </location>
</feature>
<dbReference type="EMBL" id="JAINUF010000002">
    <property type="protein sequence ID" value="KAJ8374197.1"/>
    <property type="molecule type" value="Genomic_DNA"/>
</dbReference>
<gene>
    <name evidence="2" type="ORF">SKAU_G00047770</name>
</gene>
<reference evidence="2" key="1">
    <citation type="journal article" date="2023" name="Science">
        <title>Genome structures resolve the early diversification of teleost fishes.</title>
        <authorList>
            <person name="Parey E."/>
            <person name="Louis A."/>
            <person name="Montfort J."/>
            <person name="Bouchez O."/>
            <person name="Roques C."/>
            <person name="Iampietro C."/>
            <person name="Lluch J."/>
            <person name="Castinel A."/>
            <person name="Donnadieu C."/>
            <person name="Desvignes T."/>
            <person name="Floi Bucao C."/>
            <person name="Jouanno E."/>
            <person name="Wen M."/>
            <person name="Mejri S."/>
            <person name="Dirks R."/>
            <person name="Jansen H."/>
            <person name="Henkel C."/>
            <person name="Chen W.J."/>
            <person name="Zahm M."/>
            <person name="Cabau C."/>
            <person name="Klopp C."/>
            <person name="Thompson A.W."/>
            <person name="Robinson-Rechavi M."/>
            <person name="Braasch I."/>
            <person name="Lecointre G."/>
            <person name="Bobe J."/>
            <person name="Postlethwait J.H."/>
            <person name="Berthelot C."/>
            <person name="Roest Crollius H."/>
            <person name="Guiguen Y."/>
        </authorList>
    </citation>
    <scope>NUCLEOTIDE SEQUENCE</scope>
    <source>
        <strain evidence="2">WJC10195</strain>
    </source>
</reference>
<evidence type="ECO:0000256" key="1">
    <source>
        <dbReference type="SAM" id="MobiDB-lite"/>
    </source>
</evidence>
<evidence type="ECO:0000313" key="3">
    <source>
        <dbReference type="Proteomes" id="UP001152622"/>
    </source>
</evidence>
<sequence length="196" mass="21751">MERLKRVAFRTCRVISWGRGRPHEAVRPEVGDGRGNRGQRERPASRLRGREGGRSWRGDFTATSLRGIRAVYSVPFQIYGERGGLVARASEYLESRQNGPRGSEEGFIISLSEDVGLGPLFRAESNVAGINGTSCKKDPAAKRDHILLIGDQPGGVPVPTSCVRVSPSVCRSRPPQEFRPRIHDDSMRRSCDRPTR</sequence>
<name>A0A9Q1G2F1_SYNKA</name>